<organism evidence="7 8">
    <name type="scientific">Ancylostoma ceylanicum</name>
    <dbReference type="NCBI Taxonomy" id="53326"/>
    <lineage>
        <taxon>Eukaryota</taxon>
        <taxon>Metazoa</taxon>
        <taxon>Ecdysozoa</taxon>
        <taxon>Nematoda</taxon>
        <taxon>Chromadorea</taxon>
        <taxon>Rhabditida</taxon>
        <taxon>Rhabditina</taxon>
        <taxon>Rhabditomorpha</taxon>
        <taxon>Strongyloidea</taxon>
        <taxon>Ancylostomatidae</taxon>
        <taxon>Ancylostomatinae</taxon>
        <taxon>Ancylostoma</taxon>
    </lineage>
</organism>
<keyword evidence="5 6" id="KW-0472">Membrane</keyword>
<feature type="transmembrane region" description="Helical" evidence="6">
    <location>
        <begin position="259"/>
        <end position="279"/>
    </location>
</feature>
<feature type="transmembrane region" description="Helical" evidence="6">
    <location>
        <begin position="127"/>
        <end position="146"/>
    </location>
</feature>
<gene>
    <name evidence="7" type="primary">Acey_s0102.g3481</name>
    <name evidence="7" type="ORF">Y032_0102g3481</name>
</gene>
<feature type="transmembrane region" description="Helical" evidence="6">
    <location>
        <begin position="210"/>
        <end position="231"/>
    </location>
</feature>
<feature type="transmembrane region" description="Helical" evidence="6">
    <location>
        <begin position="291"/>
        <end position="312"/>
    </location>
</feature>
<accession>A0A016THB6</accession>
<feature type="transmembrane region" description="Helical" evidence="6">
    <location>
        <begin position="95"/>
        <end position="115"/>
    </location>
</feature>
<sequence length="352" mass="39803">MNGVDLFSIIFHTTSDSLGMLFNLLLLYLVVYKTPRQFEVYAILIGNAAVTDFFACLASLLIQQRIVPVGTSLFYFSHGPCRIIGGEFCYLTYSFMLSCYTHSLYCLLFSFYFRYHVLKKPQFSATKLKLIIVAISLPSLFQFLALRRATLNIVKLCLQTMHSNLLFKAMLSEANDPVDKLIPILEKQSPQYNISGETISGHEDVFEWRLLTAIFHITLPITPVYIGILILRKRIIAMLSTDIMSEHTKRIHSQLLKAITYQAFLPGLFSLGVLSYTTGQLGFFHHPLLETFTIFSFGLLPTLSPLMSLHFITPYRWHVRSLFSGGAGKTLPITSDSLTKSVATTSTEVIYC</sequence>
<comment type="caution">
    <text evidence="7">The sequence shown here is derived from an EMBL/GenBank/DDBJ whole genome shotgun (WGS) entry which is preliminary data.</text>
</comment>
<dbReference type="AlphaFoldDB" id="A0A016THB6"/>
<dbReference type="Proteomes" id="UP000024635">
    <property type="component" value="Unassembled WGS sequence"/>
</dbReference>
<feature type="transmembrane region" description="Helical" evidence="6">
    <location>
        <begin position="6"/>
        <end position="31"/>
    </location>
</feature>
<reference evidence="8" key="1">
    <citation type="journal article" date="2015" name="Nat. Genet.">
        <title>The genome and transcriptome of the zoonotic hookworm Ancylostoma ceylanicum identify infection-specific gene families.</title>
        <authorList>
            <person name="Schwarz E.M."/>
            <person name="Hu Y."/>
            <person name="Antoshechkin I."/>
            <person name="Miller M.M."/>
            <person name="Sternberg P.W."/>
            <person name="Aroian R.V."/>
        </authorList>
    </citation>
    <scope>NUCLEOTIDE SEQUENCE</scope>
    <source>
        <strain evidence="8">HY135</strain>
    </source>
</reference>
<keyword evidence="3 6" id="KW-0812">Transmembrane</keyword>
<comment type="similarity">
    <text evidence="2">Belongs to the nematode receptor-like protein srd family.</text>
</comment>
<evidence type="ECO:0000256" key="5">
    <source>
        <dbReference type="ARBA" id="ARBA00023136"/>
    </source>
</evidence>
<evidence type="ECO:0000256" key="4">
    <source>
        <dbReference type="ARBA" id="ARBA00022989"/>
    </source>
</evidence>
<dbReference type="SUPFAM" id="SSF81321">
    <property type="entry name" value="Family A G protein-coupled receptor-like"/>
    <property type="match status" value="1"/>
</dbReference>
<dbReference type="InterPro" id="IPR050920">
    <property type="entry name" value="Nematode_rcpt-like_delta"/>
</dbReference>
<comment type="subcellular location">
    <subcellularLocation>
        <location evidence="1">Membrane</location>
        <topology evidence="1">Multi-pass membrane protein</topology>
    </subcellularLocation>
</comment>
<dbReference type="EMBL" id="JARK01001438">
    <property type="protein sequence ID" value="EYC02096.1"/>
    <property type="molecule type" value="Genomic_DNA"/>
</dbReference>
<dbReference type="STRING" id="53326.A0A016THB6"/>
<protein>
    <recommendedName>
        <fullName evidence="9">G-protein coupled receptors family 1 profile domain-containing protein</fullName>
    </recommendedName>
</protein>
<evidence type="ECO:0000256" key="6">
    <source>
        <dbReference type="SAM" id="Phobius"/>
    </source>
</evidence>
<dbReference type="Gene3D" id="1.20.1070.10">
    <property type="entry name" value="Rhodopsin 7-helix transmembrane proteins"/>
    <property type="match status" value="1"/>
</dbReference>
<dbReference type="PANTHER" id="PTHR22945">
    <property type="entry name" value="SERPENTINE RECEPTOR, CLASS D DELTA"/>
    <property type="match status" value="1"/>
</dbReference>
<evidence type="ECO:0000256" key="3">
    <source>
        <dbReference type="ARBA" id="ARBA00022692"/>
    </source>
</evidence>
<dbReference type="PANTHER" id="PTHR22945:SF90">
    <property type="entry name" value="G_PROTEIN_RECEP_F1_2 DOMAIN-CONTAINING PROTEIN"/>
    <property type="match status" value="1"/>
</dbReference>
<name>A0A016THB6_9BILA</name>
<dbReference type="Pfam" id="PF10317">
    <property type="entry name" value="7TM_GPCR_Srd"/>
    <property type="match status" value="1"/>
</dbReference>
<keyword evidence="8" id="KW-1185">Reference proteome</keyword>
<feature type="transmembrane region" description="Helical" evidence="6">
    <location>
        <begin position="38"/>
        <end position="62"/>
    </location>
</feature>
<evidence type="ECO:0000313" key="7">
    <source>
        <dbReference type="EMBL" id="EYC02096.1"/>
    </source>
</evidence>
<evidence type="ECO:0000256" key="2">
    <source>
        <dbReference type="ARBA" id="ARBA00009166"/>
    </source>
</evidence>
<keyword evidence="4 6" id="KW-1133">Transmembrane helix</keyword>
<dbReference type="GO" id="GO:0016020">
    <property type="term" value="C:membrane"/>
    <property type="evidence" value="ECO:0007669"/>
    <property type="project" value="UniProtKB-SubCell"/>
</dbReference>
<evidence type="ECO:0000256" key="1">
    <source>
        <dbReference type="ARBA" id="ARBA00004141"/>
    </source>
</evidence>
<dbReference type="InterPro" id="IPR019421">
    <property type="entry name" value="7TM_GPCR_serpentine_rcpt_Srd"/>
</dbReference>
<dbReference type="OrthoDB" id="5808087at2759"/>
<proteinExistence type="inferred from homology"/>
<evidence type="ECO:0008006" key="9">
    <source>
        <dbReference type="Google" id="ProtNLM"/>
    </source>
</evidence>
<evidence type="ECO:0000313" key="8">
    <source>
        <dbReference type="Proteomes" id="UP000024635"/>
    </source>
</evidence>